<keyword evidence="5" id="KW-1185">Reference proteome</keyword>
<proteinExistence type="predicted"/>
<gene>
    <name evidence="4" type="ORF">ACFQY0_14765</name>
</gene>
<reference evidence="5" key="1">
    <citation type="journal article" date="2019" name="Int. J. Syst. Evol. Microbiol.">
        <title>The Global Catalogue of Microorganisms (GCM) 10K type strain sequencing project: providing services to taxonomists for standard genome sequencing and annotation.</title>
        <authorList>
            <consortium name="The Broad Institute Genomics Platform"/>
            <consortium name="The Broad Institute Genome Sequencing Center for Infectious Disease"/>
            <person name="Wu L."/>
            <person name="Ma J."/>
        </authorList>
    </citation>
    <scope>NUCLEOTIDE SEQUENCE [LARGE SCALE GENOMIC DNA]</scope>
    <source>
        <strain evidence="5">CGMCC 4.1467</strain>
    </source>
</reference>
<feature type="region of interest" description="Disordered" evidence="2">
    <location>
        <begin position="90"/>
        <end position="112"/>
    </location>
</feature>
<evidence type="ECO:0000313" key="5">
    <source>
        <dbReference type="Proteomes" id="UP001596472"/>
    </source>
</evidence>
<evidence type="ECO:0000313" key="4">
    <source>
        <dbReference type="EMBL" id="MFC7338454.1"/>
    </source>
</evidence>
<dbReference type="Gene3D" id="1.10.443.10">
    <property type="entry name" value="Intergrase catalytic core"/>
    <property type="match status" value="1"/>
</dbReference>
<comment type="caution">
    <text evidence="4">The sequence shown here is derived from an EMBL/GenBank/DDBJ whole genome shotgun (WGS) entry which is preliminary data.</text>
</comment>
<dbReference type="InterPro" id="IPR011010">
    <property type="entry name" value="DNA_brk_join_enz"/>
</dbReference>
<dbReference type="Pfam" id="PF00589">
    <property type="entry name" value="Phage_integrase"/>
    <property type="match status" value="1"/>
</dbReference>
<feature type="domain" description="Tyr recombinase" evidence="3">
    <location>
        <begin position="50"/>
        <end position="84"/>
    </location>
</feature>
<dbReference type="InterPro" id="IPR002104">
    <property type="entry name" value="Integrase_catalytic"/>
</dbReference>
<evidence type="ECO:0000256" key="1">
    <source>
        <dbReference type="ARBA" id="ARBA00023172"/>
    </source>
</evidence>
<dbReference type="RefSeq" id="WP_379713799.1">
    <property type="nucleotide sequence ID" value="NZ_JBHTBS010000008.1"/>
</dbReference>
<keyword evidence="1" id="KW-0233">DNA recombination</keyword>
<organism evidence="4 5">
    <name type="scientific">Haloferula chungangensis</name>
    <dbReference type="NCBI Taxonomy" id="1048331"/>
    <lineage>
        <taxon>Bacteria</taxon>
        <taxon>Pseudomonadati</taxon>
        <taxon>Verrucomicrobiota</taxon>
        <taxon>Verrucomicrobiia</taxon>
        <taxon>Verrucomicrobiales</taxon>
        <taxon>Verrucomicrobiaceae</taxon>
        <taxon>Haloferula</taxon>
    </lineage>
</organism>
<evidence type="ECO:0000259" key="3">
    <source>
        <dbReference type="Pfam" id="PF00589"/>
    </source>
</evidence>
<accession>A0ABW2L9J6</accession>
<dbReference type="InterPro" id="IPR013762">
    <property type="entry name" value="Integrase-like_cat_sf"/>
</dbReference>
<feature type="region of interest" description="Disordered" evidence="2">
    <location>
        <begin position="18"/>
        <end position="43"/>
    </location>
</feature>
<feature type="compositionally biased region" description="Basic and acidic residues" evidence="2">
    <location>
        <begin position="96"/>
        <end position="112"/>
    </location>
</feature>
<protein>
    <submittedName>
        <fullName evidence="4">Tyrosine-type recombinase/integrase</fullName>
    </submittedName>
</protein>
<dbReference type="SUPFAM" id="SSF56349">
    <property type="entry name" value="DNA breaking-rejoining enzymes"/>
    <property type="match status" value="1"/>
</dbReference>
<name>A0ABW2L9J6_9BACT</name>
<evidence type="ECO:0000256" key="2">
    <source>
        <dbReference type="SAM" id="MobiDB-lite"/>
    </source>
</evidence>
<sequence length="112" mass="11916">MRLLSRPACGIGGLAVRGVPGGGKAERHRGQAGTVSRNSPAGCVAGSPSTCATHMLKGGADIRFIQQLLGHEKLETTAIYTQVSIEQLKDVHRRTHPAEKPKNEQDKPPETP</sequence>
<dbReference type="EMBL" id="JBHTBS010000008">
    <property type="protein sequence ID" value="MFC7338454.1"/>
    <property type="molecule type" value="Genomic_DNA"/>
</dbReference>
<dbReference type="Proteomes" id="UP001596472">
    <property type="component" value="Unassembled WGS sequence"/>
</dbReference>